<comment type="caution">
    <text evidence="1">The sequence shown here is derived from an EMBL/GenBank/DDBJ whole genome shotgun (WGS) entry which is preliminary data.</text>
</comment>
<gene>
    <name evidence="1" type="primary">Simc1</name>
    <name evidence="1" type="ORF">CENUNI_R13319</name>
</gene>
<feature type="non-terminal residue" evidence="1">
    <location>
        <position position="1"/>
    </location>
</feature>
<name>A0A7K4ZM39_9AVES</name>
<evidence type="ECO:0000313" key="1">
    <source>
        <dbReference type="EMBL" id="NWR72157.1"/>
    </source>
</evidence>
<dbReference type="AlphaFoldDB" id="A0A7K4ZM39"/>
<proteinExistence type="predicted"/>
<dbReference type="GO" id="GO:0032184">
    <property type="term" value="F:SUMO polymer binding"/>
    <property type="evidence" value="ECO:0007669"/>
    <property type="project" value="TreeGrafter"/>
</dbReference>
<organism evidence="1 2">
    <name type="scientific">Centropus unirufus</name>
    <dbReference type="NCBI Taxonomy" id="1118519"/>
    <lineage>
        <taxon>Eukaryota</taxon>
        <taxon>Metazoa</taxon>
        <taxon>Chordata</taxon>
        <taxon>Craniata</taxon>
        <taxon>Vertebrata</taxon>
        <taxon>Euteleostomi</taxon>
        <taxon>Archelosauria</taxon>
        <taxon>Archosauria</taxon>
        <taxon>Dinosauria</taxon>
        <taxon>Saurischia</taxon>
        <taxon>Theropoda</taxon>
        <taxon>Coelurosauria</taxon>
        <taxon>Aves</taxon>
        <taxon>Neognathae</taxon>
        <taxon>Neoaves</taxon>
        <taxon>Otidimorphae</taxon>
        <taxon>Cuculiformes</taxon>
        <taxon>Centropidae</taxon>
        <taxon>Centropus</taxon>
    </lineage>
</organism>
<reference evidence="1 2" key="1">
    <citation type="submission" date="2019-09" db="EMBL/GenBank/DDBJ databases">
        <title>Bird 10,000 Genomes (B10K) Project - Family phase.</title>
        <authorList>
            <person name="Zhang G."/>
        </authorList>
    </citation>
    <scope>NUCLEOTIDE SEQUENCE [LARGE SCALE GENOMIC DNA]</scope>
    <source>
        <strain evidence="1">B10K-DU-017-25</strain>
        <tissue evidence="1">Mixed tissue sample</tissue>
    </source>
</reference>
<keyword evidence="2" id="KW-1185">Reference proteome</keyword>
<sequence length="183" mass="21377">LQRMLSMAVEVDKSPNCSSCKIADIIFPSLLNIHLRSQREVFFNTMESQLLRCKLLELLFQHSCDVPTPLPLSLDKILYFLSHFSVLLPYEEETAPWQRWDEMLQYLSLLLMSYQNVIRDHLWSPLNNRMDLIIQKAKPKLQDSDDISHPDIALKVEAFTSRMQQVLGDPFPPQITEKLCLFQ</sequence>
<accession>A0A7K4ZM39</accession>
<dbReference type="Proteomes" id="UP000517892">
    <property type="component" value="Unassembled WGS sequence"/>
</dbReference>
<dbReference type="PANTHER" id="PTHR23187:SF3">
    <property type="entry name" value="SUMO-INTERACTING MOTIF-CONTAINING PROTEIN 1"/>
    <property type="match status" value="1"/>
</dbReference>
<dbReference type="EMBL" id="VYZI01000082">
    <property type="protein sequence ID" value="NWR72157.1"/>
    <property type="molecule type" value="Genomic_DNA"/>
</dbReference>
<protein>
    <submittedName>
        <fullName evidence="1">SIMC1 protein</fullName>
    </submittedName>
</protein>
<evidence type="ECO:0000313" key="2">
    <source>
        <dbReference type="Proteomes" id="UP000517892"/>
    </source>
</evidence>
<dbReference type="PANTHER" id="PTHR23187">
    <property type="entry name" value="FLJ44216 PROTEIN-RELATED"/>
    <property type="match status" value="1"/>
</dbReference>
<dbReference type="InterPro" id="IPR052119">
    <property type="entry name" value="ElonginBC-PRC2_ViralRestrict"/>
</dbReference>
<dbReference type="OrthoDB" id="6088715at2759"/>
<feature type="non-terminal residue" evidence="1">
    <location>
        <position position="183"/>
    </location>
</feature>